<comment type="caution">
    <text evidence="3">The sequence shown here is derived from an EMBL/GenBank/DDBJ whole genome shotgun (WGS) entry which is preliminary data.</text>
</comment>
<feature type="transmembrane region" description="Helical" evidence="2">
    <location>
        <begin position="106"/>
        <end position="129"/>
    </location>
</feature>
<proteinExistence type="predicted"/>
<keyword evidence="2" id="KW-0472">Membrane</keyword>
<dbReference type="PANTHER" id="PTHR28013">
    <property type="entry name" value="PROTEIN DCV1-RELATED"/>
    <property type="match status" value="1"/>
</dbReference>
<feature type="transmembrane region" description="Helical" evidence="2">
    <location>
        <begin position="41"/>
        <end position="61"/>
    </location>
</feature>
<feature type="region of interest" description="Disordered" evidence="1">
    <location>
        <begin position="414"/>
        <end position="471"/>
    </location>
</feature>
<dbReference type="GO" id="GO:0005886">
    <property type="term" value="C:plasma membrane"/>
    <property type="evidence" value="ECO:0007669"/>
    <property type="project" value="TreeGrafter"/>
</dbReference>
<keyword evidence="4" id="KW-1185">Reference proteome</keyword>
<dbReference type="Proteomes" id="UP001153365">
    <property type="component" value="Unassembled WGS sequence"/>
</dbReference>
<feature type="compositionally biased region" description="Polar residues" evidence="1">
    <location>
        <begin position="454"/>
        <end position="467"/>
    </location>
</feature>
<dbReference type="InterPro" id="IPR051380">
    <property type="entry name" value="pH-response_reg_palI/RIM9"/>
</dbReference>
<feature type="transmembrane region" description="Helical" evidence="2">
    <location>
        <begin position="73"/>
        <end position="94"/>
    </location>
</feature>
<dbReference type="PANTHER" id="PTHR28013:SF4">
    <property type="entry name" value="MARVEL DOMAIN-CONTAINING PROTEIN"/>
    <property type="match status" value="1"/>
</dbReference>
<keyword evidence="2" id="KW-0812">Transmembrane</keyword>
<reference evidence="3" key="1">
    <citation type="submission" date="2022-06" db="EMBL/GenBank/DDBJ databases">
        <authorList>
            <consortium name="SYNGENTA / RWTH Aachen University"/>
        </authorList>
    </citation>
    <scope>NUCLEOTIDE SEQUENCE</scope>
</reference>
<organism evidence="3 4">
    <name type="scientific">Phakopsora pachyrhizi</name>
    <name type="common">Asian soybean rust disease fungus</name>
    <dbReference type="NCBI Taxonomy" id="170000"/>
    <lineage>
        <taxon>Eukaryota</taxon>
        <taxon>Fungi</taxon>
        <taxon>Dikarya</taxon>
        <taxon>Basidiomycota</taxon>
        <taxon>Pucciniomycotina</taxon>
        <taxon>Pucciniomycetes</taxon>
        <taxon>Pucciniales</taxon>
        <taxon>Phakopsoraceae</taxon>
        <taxon>Phakopsora</taxon>
    </lineage>
</organism>
<dbReference type="AlphaFoldDB" id="A0AAV0AEM1"/>
<protein>
    <submittedName>
        <fullName evidence="3">Expressed protein</fullName>
    </submittedName>
</protein>
<accession>A0AAV0AEM1</accession>
<feature type="compositionally biased region" description="Polar residues" evidence="1">
    <location>
        <begin position="568"/>
        <end position="593"/>
    </location>
</feature>
<dbReference type="GO" id="GO:0032153">
    <property type="term" value="C:cell division site"/>
    <property type="evidence" value="ECO:0007669"/>
    <property type="project" value="TreeGrafter"/>
</dbReference>
<feature type="transmembrane region" description="Helical" evidence="2">
    <location>
        <begin position="150"/>
        <end position="168"/>
    </location>
</feature>
<name>A0AAV0AEM1_PHAPC</name>
<evidence type="ECO:0000313" key="4">
    <source>
        <dbReference type="Proteomes" id="UP001153365"/>
    </source>
</evidence>
<keyword evidence="2" id="KW-1133">Transmembrane helix</keyword>
<sequence length="648" mass="70697">MINPSTPGTLVVLLGAGLLTISTFSTPIIKDIFFLSAKVRATVSSATITGTLTLGTLGYCIELGTQLACSSPSIGYDLSAGLALISAILGFISHFREYSQSCLTSFITSLAATAAFLAFVFDIVAFTIAKSRISQASTTSASTEATLGKAIWITLGGWLCLACSGIFFCMGRCIIRRKRSNQAESAALRPSNDNFFASQMRQDAVAAEEAKKRNLSSKPQNSIPTFAEFGSEYVVHERIPLAHFEESKEEDRLSDQQSFRSHIQGSNKNLGAINTYAPSAARGYHESINLYRADSLGGASNYSQASQPYGPQEFQNRGILSNQLGPNDNIYSNLPPHIAPSTNSMNVLPQISRPAYPQTLLPTEGSNMSLRAQLSGDDRYFIPSTSSRSPVGQLMYPTYDRPEFAQPTQLFSHRAEKRSDAYSGLDSGFANRQGPGYAGSQNSSSESSGKLQFGSAQFNPQFTSSHNVRGDPYGGTYRIRNNSVDDQVYVPEENSHSTGQDIYHLESTQFDDGYNGQIQQDYNTNPGQSEAEFSGHHVYYPNQFPDEHAEPIKLSYSEYSGQAIDEPLNSNHQVGWTQPANNGNQHRSNSALQPTKRIDEIDSDGGLNSVASQLEEPSDLTHRKMTSSGEGRYQDPSNTTFVPLHGYR</sequence>
<evidence type="ECO:0000256" key="1">
    <source>
        <dbReference type="SAM" id="MobiDB-lite"/>
    </source>
</evidence>
<evidence type="ECO:0000256" key="2">
    <source>
        <dbReference type="SAM" id="Phobius"/>
    </source>
</evidence>
<feature type="region of interest" description="Disordered" evidence="1">
    <location>
        <begin position="568"/>
        <end position="648"/>
    </location>
</feature>
<evidence type="ECO:0000313" key="3">
    <source>
        <dbReference type="EMBL" id="CAH7666540.1"/>
    </source>
</evidence>
<dbReference type="GO" id="GO:0035838">
    <property type="term" value="C:growing cell tip"/>
    <property type="evidence" value="ECO:0007669"/>
    <property type="project" value="TreeGrafter"/>
</dbReference>
<dbReference type="EMBL" id="CALTRL010000120">
    <property type="protein sequence ID" value="CAH7666540.1"/>
    <property type="molecule type" value="Genomic_DNA"/>
</dbReference>
<gene>
    <name evidence="3" type="ORF">PPACK8108_LOCUS895</name>
</gene>